<comment type="similarity">
    <text evidence="1">Belongs to the short-chain dehydrogenases/reductases (SDR) family.</text>
</comment>
<accession>A0A9N9EI62</accession>
<dbReference type="AlphaFoldDB" id="A0A9N9EI62"/>
<dbReference type="InterPro" id="IPR036291">
    <property type="entry name" value="NAD(P)-bd_dom_sf"/>
</dbReference>
<keyword evidence="4" id="KW-1185">Reference proteome</keyword>
<reference evidence="3" key="1">
    <citation type="submission" date="2021-06" db="EMBL/GenBank/DDBJ databases">
        <authorList>
            <person name="Kallberg Y."/>
            <person name="Tangrot J."/>
            <person name="Rosling A."/>
        </authorList>
    </citation>
    <scope>NUCLEOTIDE SEQUENCE</scope>
    <source>
        <strain evidence="3">IA702</strain>
    </source>
</reference>
<dbReference type="Pfam" id="PF00106">
    <property type="entry name" value="adh_short"/>
    <property type="match status" value="1"/>
</dbReference>
<dbReference type="GO" id="GO:0016614">
    <property type="term" value="F:oxidoreductase activity, acting on CH-OH group of donors"/>
    <property type="evidence" value="ECO:0007669"/>
    <property type="project" value="UniProtKB-ARBA"/>
</dbReference>
<feature type="non-terminal residue" evidence="3">
    <location>
        <position position="64"/>
    </location>
</feature>
<evidence type="ECO:0000256" key="1">
    <source>
        <dbReference type="ARBA" id="ARBA00006484"/>
    </source>
</evidence>
<protein>
    <submittedName>
        <fullName evidence="3">1337_t:CDS:1</fullName>
    </submittedName>
</protein>
<keyword evidence="2" id="KW-0560">Oxidoreductase</keyword>
<organism evidence="3 4">
    <name type="scientific">Paraglomus occultum</name>
    <dbReference type="NCBI Taxonomy" id="144539"/>
    <lineage>
        <taxon>Eukaryota</taxon>
        <taxon>Fungi</taxon>
        <taxon>Fungi incertae sedis</taxon>
        <taxon>Mucoromycota</taxon>
        <taxon>Glomeromycotina</taxon>
        <taxon>Glomeromycetes</taxon>
        <taxon>Paraglomerales</taxon>
        <taxon>Paraglomeraceae</taxon>
        <taxon>Paraglomus</taxon>
    </lineage>
</organism>
<dbReference type="Proteomes" id="UP000789572">
    <property type="component" value="Unassembled WGS sequence"/>
</dbReference>
<comment type="caution">
    <text evidence="3">The sequence shown here is derived from an EMBL/GenBank/DDBJ whole genome shotgun (WGS) entry which is preliminary data.</text>
</comment>
<dbReference type="Gene3D" id="3.40.50.720">
    <property type="entry name" value="NAD(P)-binding Rossmann-like Domain"/>
    <property type="match status" value="1"/>
</dbReference>
<proteinExistence type="inferred from homology"/>
<evidence type="ECO:0000313" key="3">
    <source>
        <dbReference type="EMBL" id="CAG8678232.1"/>
    </source>
</evidence>
<feature type="non-terminal residue" evidence="3">
    <location>
        <position position="1"/>
    </location>
</feature>
<dbReference type="EMBL" id="CAJVPJ010007898">
    <property type="protein sequence ID" value="CAG8678232.1"/>
    <property type="molecule type" value="Genomic_DNA"/>
</dbReference>
<dbReference type="PANTHER" id="PTHR48107">
    <property type="entry name" value="NADPH-DEPENDENT ALDEHYDE REDUCTASE-LIKE PROTEIN, CHLOROPLASTIC-RELATED"/>
    <property type="match status" value="1"/>
</dbReference>
<evidence type="ECO:0000313" key="4">
    <source>
        <dbReference type="Proteomes" id="UP000789572"/>
    </source>
</evidence>
<dbReference type="PANTHER" id="PTHR48107:SF16">
    <property type="entry name" value="NADPH-DEPENDENT ALDEHYDE REDUCTASE 1, CHLOROPLASTIC"/>
    <property type="match status" value="1"/>
</dbReference>
<evidence type="ECO:0000256" key="2">
    <source>
        <dbReference type="ARBA" id="ARBA00023002"/>
    </source>
</evidence>
<sequence length="64" mass="7295">HLASNIDEITAEQLERTFRTNIFGMFYLTKHAVKHMNKGSNIINTTSVTAYHGHPQLMDYASTK</sequence>
<name>A0A9N9EI62_9GLOM</name>
<dbReference type="SUPFAM" id="SSF51735">
    <property type="entry name" value="NAD(P)-binding Rossmann-fold domains"/>
    <property type="match status" value="1"/>
</dbReference>
<dbReference type="InterPro" id="IPR002347">
    <property type="entry name" value="SDR_fam"/>
</dbReference>
<gene>
    <name evidence="3" type="ORF">POCULU_LOCUS11348</name>
</gene>
<dbReference type="OrthoDB" id="1393670at2759"/>